<accession>A0AAW6U0E9</accession>
<evidence type="ECO:0000313" key="2">
    <source>
        <dbReference type="Proteomes" id="UP001431776"/>
    </source>
</evidence>
<dbReference type="Proteomes" id="UP001431776">
    <property type="component" value="Unassembled WGS sequence"/>
</dbReference>
<dbReference type="AlphaFoldDB" id="A0AAW6U0E9"/>
<evidence type="ECO:0000313" key="1">
    <source>
        <dbReference type="EMBL" id="MDI6449561.1"/>
    </source>
</evidence>
<keyword evidence="2" id="KW-1185">Reference proteome</keyword>
<dbReference type="EMBL" id="JASCXX010000011">
    <property type="protein sequence ID" value="MDI6449561.1"/>
    <property type="molecule type" value="Genomic_DNA"/>
</dbReference>
<organism evidence="1 2">
    <name type="scientific">Anaerobaca lacustris</name>
    <dbReference type="NCBI Taxonomy" id="3044600"/>
    <lineage>
        <taxon>Bacteria</taxon>
        <taxon>Pseudomonadati</taxon>
        <taxon>Planctomycetota</taxon>
        <taxon>Phycisphaerae</taxon>
        <taxon>Sedimentisphaerales</taxon>
        <taxon>Anaerobacaceae</taxon>
        <taxon>Anaerobaca</taxon>
    </lineage>
</organism>
<comment type="caution">
    <text evidence="1">The sequence shown here is derived from an EMBL/GenBank/DDBJ whole genome shotgun (WGS) entry which is preliminary data.</text>
</comment>
<protein>
    <submittedName>
        <fullName evidence="1">Uncharacterized protein</fullName>
    </submittedName>
</protein>
<gene>
    <name evidence="1" type="ORF">QJ522_10950</name>
</gene>
<name>A0AAW6U0E9_9BACT</name>
<sequence length="193" mass="21795">MKLPRLEQPENYAGLYIFDFGDQAGVGFTAEEVAELLESERYREGKAYKIHRAYPDGRLEIRGVPARTFQLESGMLFYSATTEQAREDFKRLVGAAVVAEPPCRAKVHLARYADDKFAVAMIYPAEYEDEISTWLLARDYRTAGAAEGGTGAVERYYRDDPEIIEQHQLFGASEGISRTGDELLTSLKRVVQR</sequence>
<proteinExistence type="predicted"/>
<reference evidence="1" key="1">
    <citation type="submission" date="2023-05" db="EMBL/GenBank/DDBJ databases">
        <title>Anaerotaeda fermentans gen. nov., sp. nov., a novel anaerobic planctomycete of the new family within the order Sedimentisphaerales isolated from Taman Peninsula, Russia.</title>
        <authorList>
            <person name="Khomyakova M.A."/>
            <person name="Merkel A.Y."/>
            <person name="Slobodkin A.I."/>
        </authorList>
    </citation>
    <scope>NUCLEOTIDE SEQUENCE</scope>
    <source>
        <strain evidence="1">M17dextr</strain>
    </source>
</reference>
<dbReference type="RefSeq" id="WP_349244967.1">
    <property type="nucleotide sequence ID" value="NZ_JASCXX010000011.1"/>
</dbReference>